<reference evidence="2" key="1">
    <citation type="submission" date="2018-02" db="EMBL/GenBank/DDBJ databases">
        <title>Rhizophora mucronata_Transcriptome.</title>
        <authorList>
            <person name="Meera S.P."/>
            <person name="Sreeshan A."/>
            <person name="Augustine A."/>
        </authorList>
    </citation>
    <scope>NUCLEOTIDE SEQUENCE</scope>
    <source>
        <tissue evidence="2">Leaf</tissue>
    </source>
</reference>
<dbReference type="EMBL" id="GGEC01063288">
    <property type="protein sequence ID" value="MBX43772.1"/>
    <property type="molecule type" value="Transcribed_RNA"/>
</dbReference>
<keyword evidence="1" id="KW-1133">Transmembrane helix</keyword>
<keyword evidence="1" id="KW-0472">Membrane</keyword>
<evidence type="ECO:0000256" key="1">
    <source>
        <dbReference type="SAM" id="Phobius"/>
    </source>
</evidence>
<sequence>MMNGFNFDTFYQILTEILHMGASILSIIIPYLMVMDEAI</sequence>
<protein>
    <submittedName>
        <fullName evidence="2">Uncharacterized protein</fullName>
    </submittedName>
</protein>
<proteinExistence type="predicted"/>
<feature type="transmembrane region" description="Helical" evidence="1">
    <location>
        <begin position="12"/>
        <end position="34"/>
    </location>
</feature>
<organism evidence="2">
    <name type="scientific">Rhizophora mucronata</name>
    <name type="common">Asiatic mangrove</name>
    <dbReference type="NCBI Taxonomy" id="61149"/>
    <lineage>
        <taxon>Eukaryota</taxon>
        <taxon>Viridiplantae</taxon>
        <taxon>Streptophyta</taxon>
        <taxon>Embryophyta</taxon>
        <taxon>Tracheophyta</taxon>
        <taxon>Spermatophyta</taxon>
        <taxon>Magnoliopsida</taxon>
        <taxon>eudicotyledons</taxon>
        <taxon>Gunneridae</taxon>
        <taxon>Pentapetalae</taxon>
        <taxon>rosids</taxon>
        <taxon>fabids</taxon>
        <taxon>Malpighiales</taxon>
        <taxon>Rhizophoraceae</taxon>
        <taxon>Rhizophora</taxon>
    </lineage>
</organism>
<accession>A0A2P2NMN7</accession>
<evidence type="ECO:0000313" key="2">
    <source>
        <dbReference type="EMBL" id="MBX43772.1"/>
    </source>
</evidence>
<keyword evidence="1" id="KW-0812">Transmembrane</keyword>
<name>A0A2P2NMN7_RHIMU</name>
<dbReference type="AlphaFoldDB" id="A0A2P2NMN7"/>